<feature type="domain" description="N-acetyltransferase" evidence="1">
    <location>
        <begin position="14"/>
        <end position="147"/>
    </location>
</feature>
<dbReference type="InterPro" id="IPR053144">
    <property type="entry name" value="Acetyltransferase_Butenolide"/>
</dbReference>
<dbReference type="CDD" id="cd04301">
    <property type="entry name" value="NAT_SF"/>
    <property type="match status" value="1"/>
</dbReference>
<dbReference type="PANTHER" id="PTHR43233">
    <property type="entry name" value="FAMILY N-ACETYLTRANSFERASE, PUTATIVE (AFU_ORTHOLOGUE AFUA_6G03350)-RELATED"/>
    <property type="match status" value="1"/>
</dbReference>
<dbReference type="SUPFAM" id="SSF55729">
    <property type="entry name" value="Acyl-CoA N-acyltransferases (Nat)"/>
    <property type="match status" value="1"/>
</dbReference>
<comment type="caution">
    <text evidence="2">The sequence shown here is derived from an EMBL/GenBank/DDBJ whole genome shotgun (WGS) entry which is preliminary data.</text>
</comment>
<protein>
    <submittedName>
        <fullName evidence="2">GNAT family N-acetyltransferase</fullName>
    </submittedName>
</protein>
<dbReference type="PROSITE" id="PS51186">
    <property type="entry name" value="GNAT"/>
    <property type="match status" value="1"/>
</dbReference>
<dbReference type="EMBL" id="JACXBF010000042">
    <property type="protein sequence ID" value="MBD2799093.1"/>
    <property type="molecule type" value="Genomic_DNA"/>
</dbReference>
<evidence type="ECO:0000259" key="1">
    <source>
        <dbReference type="PROSITE" id="PS51186"/>
    </source>
</evidence>
<accession>A0AAW3YS32</accession>
<name>A0AAW3YS32_9GAMM</name>
<dbReference type="Gene3D" id="3.40.630.30">
    <property type="match status" value="1"/>
</dbReference>
<dbReference type="InterPro" id="IPR000182">
    <property type="entry name" value="GNAT_dom"/>
</dbReference>
<sequence>MKENITWEKGEYWITTDKNKIDVKFVHSELTQLFWAKGVQFDTVQTAIENSLCFGLFHNDKEIGFARLITDFSMFAYLSDVFIIDEYQKKGLGRWLVECILQHPVIPHVQHVTLVTSTAKWLYKKFGFEPVIEKDFVWTLDKTKILNPSE</sequence>
<gene>
    <name evidence="2" type="ORF">ID854_01105</name>
</gene>
<organism evidence="2">
    <name type="scientific">Xenorhabdus szentirmaii</name>
    <dbReference type="NCBI Taxonomy" id="290112"/>
    <lineage>
        <taxon>Bacteria</taxon>
        <taxon>Pseudomonadati</taxon>
        <taxon>Pseudomonadota</taxon>
        <taxon>Gammaproteobacteria</taxon>
        <taxon>Enterobacterales</taxon>
        <taxon>Morganellaceae</taxon>
        <taxon>Xenorhabdus</taxon>
    </lineage>
</organism>
<dbReference type="InterPro" id="IPR016181">
    <property type="entry name" value="Acyl_CoA_acyltransferase"/>
</dbReference>
<dbReference type="PANTHER" id="PTHR43233:SF1">
    <property type="entry name" value="FAMILY N-ACETYLTRANSFERASE, PUTATIVE (AFU_ORTHOLOGUE AFUA_6G03350)-RELATED"/>
    <property type="match status" value="1"/>
</dbReference>
<dbReference type="Proteomes" id="UP001193920">
    <property type="component" value="Unassembled WGS sequence"/>
</dbReference>
<proteinExistence type="predicted"/>
<dbReference type="GO" id="GO:0016747">
    <property type="term" value="F:acyltransferase activity, transferring groups other than amino-acyl groups"/>
    <property type="evidence" value="ECO:0007669"/>
    <property type="project" value="InterPro"/>
</dbReference>
<evidence type="ECO:0000313" key="2">
    <source>
        <dbReference type="EMBL" id="MBD2799093.1"/>
    </source>
</evidence>
<dbReference type="AlphaFoldDB" id="A0AAW3YS32"/>
<reference evidence="2" key="2">
    <citation type="journal article" date="2024" name="Toxins">
        <title>Genome Sequence Analysis of Native Xenorhabdus Strains Isolated from Entomopathogenic Nematodes in Argentina.</title>
        <authorList>
            <person name="Palma L."/>
            <person name="Frizzo L."/>
            <person name="Kaiser S."/>
            <person name="Berry C."/>
            <person name="Caballero P."/>
            <person name="Bode H.B."/>
            <person name="Del Valle E.E."/>
        </authorList>
    </citation>
    <scope>NUCLEOTIDE SEQUENCE</scope>
    <source>
        <strain evidence="2">M</strain>
    </source>
</reference>
<reference evidence="2" key="1">
    <citation type="submission" date="2020-09" db="EMBL/GenBank/DDBJ databases">
        <authorList>
            <person name="Palma L."/>
            <person name="Caballero P."/>
            <person name="Berry C."/>
            <person name="Del Valle E."/>
        </authorList>
    </citation>
    <scope>NUCLEOTIDE SEQUENCE</scope>
    <source>
        <strain evidence="2">M</strain>
    </source>
</reference>
<dbReference type="Pfam" id="PF13508">
    <property type="entry name" value="Acetyltransf_7"/>
    <property type="match status" value="1"/>
</dbReference>